<sequence length="204" mass="23465">MNCRRFALLCLLPAWVLGDEKNVRTRDLGALNPVSYAQSNGTATPTKLRLPLVSGDRDLQVVSVATSGKIQYPASWRSTNYLQILDHDGWAQRTDDESIATRFEKYDYNGDTYYKVTSGDWGGYWLSYNNDGYLAAYRWTDARAWTTREGCLTVDGTAWETFLHNNYFWVDNVNSDPHPDQHIYCYLAHLVKYWGYDSICLTLN</sequence>
<evidence type="ECO:0000313" key="3">
    <source>
        <dbReference type="Proteomes" id="UP001153069"/>
    </source>
</evidence>
<protein>
    <submittedName>
        <fullName evidence="2">Uncharacterized protein</fullName>
    </submittedName>
</protein>
<reference evidence="2" key="1">
    <citation type="submission" date="2020-06" db="EMBL/GenBank/DDBJ databases">
        <authorList>
            <consortium name="Plant Systems Biology data submission"/>
        </authorList>
    </citation>
    <scope>NUCLEOTIDE SEQUENCE</scope>
    <source>
        <strain evidence="2">D6</strain>
    </source>
</reference>
<accession>A0A9N8HBD8</accession>
<evidence type="ECO:0000313" key="2">
    <source>
        <dbReference type="EMBL" id="CAB9503893.1"/>
    </source>
</evidence>
<evidence type="ECO:0000256" key="1">
    <source>
        <dbReference type="SAM" id="SignalP"/>
    </source>
</evidence>
<proteinExistence type="predicted"/>
<feature type="signal peptide" evidence="1">
    <location>
        <begin position="1"/>
        <end position="18"/>
    </location>
</feature>
<feature type="chain" id="PRO_5040365777" evidence="1">
    <location>
        <begin position="19"/>
        <end position="204"/>
    </location>
</feature>
<dbReference type="EMBL" id="CAICTM010000178">
    <property type="protein sequence ID" value="CAB9503893.1"/>
    <property type="molecule type" value="Genomic_DNA"/>
</dbReference>
<gene>
    <name evidence="2" type="ORF">SEMRO_179_G078470.1</name>
</gene>
<dbReference type="Proteomes" id="UP001153069">
    <property type="component" value="Unassembled WGS sequence"/>
</dbReference>
<organism evidence="2 3">
    <name type="scientific">Seminavis robusta</name>
    <dbReference type="NCBI Taxonomy" id="568900"/>
    <lineage>
        <taxon>Eukaryota</taxon>
        <taxon>Sar</taxon>
        <taxon>Stramenopiles</taxon>
        <taxon>Ochrophyta</taxon>
        <taxon>Bacillariophyta</taxon>
        <taxon>Bacillariophyceae</taxon>
        <taxon>Bacillariophycidae</taxon>
        <taxon>Naviculales</taxon>
        <taxon>Naviculaceae</taxon>
        <taxon>Seminavis</taxon>
    </lineage>
</organism>
<comment type="caution">
    <text evidence="2">The sequence shown here is derived from an EMBL/GenBank/DDBJ whole genome shotgun (WGS) entry which is preliminary data.</text>
</comment>
<dbReference type="AlphaFoldDB" id="A0A9N8HBD8"/>
<name>A0A9N8HBD8_9STRA</name>
<keyword evidence="3" id="KW-1185">Reference proteome</keyword>
<keyword evidence="1" id="KW-0732">Signal</keyword>